<dbReference type="PROSITE" id="PS51186">
    <property type="entry name" value="GNAT"/>
    <property type="match status" value="2"/>
</dbReference>
<accession>A0A7X0VAW8</accession>
<feature type="domain" description="N-acetyltransferase" evidence="3">
    <location>
        <begin position="13"/>
        <end position="154"/>
    </location>
</feature>
<keyword evidence="2" id="KW-0012">Acyltransferase</keyword>
<proteinExistence type="predicted"/>
<dbReference type="InterPro" id="IPR050832">
    <property type="entry name" value="Bact_Acetyltransf"/>
</dbReference>
<evidence type="ECO:0000313" key="4">
    <source>
        <dbReference type="EMBL" id="MBB6628031.1"/>
    </source>
</evidence>
<dbReference type="Proteomes" id="UP000523955">
    <property type="component" value="Unassembled WGS sequence"/>
</dbReference>
<name>A0A7X0VAW8_9ACTN</name>
<feature type="domain" description="N-acetyltransferase" evidence="3">
    <location>
        <begin position="162"/>
        <end position="303"/>
    </location>
</feature>
<evidence type="ECO:0000259" key="3">
    <source>
        <dbReference type="PROSITE" id="PS51186"/>
    </source>
</evidence>
<dbReference type="InterPro" id="IPR016181">
    <property type="entry name" value="Acyl_CoA_acyltransferase"/>
</dbReference>
<evidence type="ECO:0000256" key="1">
    <source>
        <dbReference type="ARBA" id="ARBA00022679"/>
    </source>
</evidence>
<dbReference type="InterPro" id="IPR000182">
    <property type="entry name" value="GNAT_dom"/>
</dbReference>
<dbReference type="GO" id="GO:0016747">
    <property type="term" value="F:acyltransferase activity, transferring groups other than amino-acyl groups"/>
    <property type="evidence" value="ECO:0007669"/>
    <property type="project" value="InterPro"/>
</dbReference>
<gene>
    <name evidence="4" type="ORF">H5V45_11950</name>
</gene>
<dbReference type="Pfam" id="PF00583">
    <property type="entry name" value="Acetyltransf_1"/>
    <property type="match status" value="2"/>
</dbReference>
<protein>
    <submittedName>
        <fullName evidence="4">GNAT family N-acetyltransferase</fullName>
    </submittedName>
</protein>
<comment type="caution">
    <text evidence="4">The sequence shown here is derived from an EMBL/GenBank/DDBJ whole genome shotgun (WGS) entry which is preliminary data.</text>
</comment>
<dbReference type="Gene3D" id="3.40.630.30">
    <property type="match status" value="1"/>
</dbReference>
<dbReference type="PANTHER" id="PTHR43877">
    <property type="entry name" value="AMINOALKYLPHOSPHONATE N-ACETYLTRANSFERASE-RELATED-RELATED"/>
    <property type="match status" value="1"/>
</dbReference>
<reference evidence="4 5" key="1">
    <citation type="submission" date="2020-08" db="EMBL/GenBank/DDBJ databases">
        <authorList>
            <person name="Seo M.-J."/>
        </authorList>
    </citation>
    <scope>NUCLEOTIDE SEQUENCE [LARGE SCALE GENOMIC DNA]</scope>
    <source>
        <strain evidence="4 5">KIGAM211</strain>
    </source>
</reference>
<evidence type="ECO:0000313" key="5">
    <source>
        <dbReference type="Proteomes" id="UP000523955"/>
    </source>
</evidence>
<dbReference type="SUPFAM" id="SSF55729">
    <property type="entry name" value="Acyl-CoA N-acyltransferases (Nat)"/>
    <property type="match status" value="2"/>
</dbReference>
<dbReference type="CDD" id="cd04301">
    <property type="entry name" value="NAT_SF"/>
    <property type="match status" value="2"/>
</dbReference>
<keyword evidence="5" id="KW-1185">Reference proteome</keyword>
<evidence type="ECO:0000256" key="2">
    <source>
        <dbReference type="ARBA" id="ARBA00023315"/>
    </source>
</evidence>
<dbReference type="EMBL" id="JACKXE010000001">
    <property type="protein sequence ID" value="MBB6628031.1"/>
    <property type="molecule type" value="Genomic_DNA"/>
</dbReference>
<keyword evidence="1 4" id="KW-0808">Transferase</keyword>
<sequence>MAPMDLPGLPDGLTARPLTTADAAGVHAAIAAEEVVDLGEAEMTLEDVVADWQRPSYDIASSTVGVLDGDLLVGYADLAGPDTAYTAVLPSHQGRGIGTALAHWLQRAARERGSTTIGTQVPEGSAADRLMADLGYRLRWTAWDLELPEGHEIEPPALRDGSTLRDATEADRAAAWTLVEDAFLEWSDRERHSLEDWGALVWGRPGFEPWNLRLLFSPAGELVGVTHVHLTGDSGYVARVAVRADHRGRGLSRTLLVDAFARAREHGAVRCYLSTDTRAGARAIYERVGMVVTSTWVNRAIDL</sequence>
<dbReference type="AlphaFoldDB" id="A0A7X0VAW8"/>
<organism evidence="4 5">
    <name type="scientific">Nocardioides luti</name>
    <dbReference type="NCBI Taxonomy" id="2761101"/>
    <lineage>
        <taxon>Bacteria</taxon>
        <taxon>Bacillati</taxon>
        <taxon>Actinomycetota</taxon>
        <taxon>Actinomycetes</taxon>
        <taxon>Propionibacteriales</taxon>
        <taxon>Nocardioidaceae</taxon>
        <taxon>Nocardioides</taxon>
    </lineage>
</organism>